<proteinExistence type="predicted"/>
<organism evidence="2 3">
    <name type="scientific">Methylobacterium longum</name>
    <dbReference type="NCBI Taxonomy" id="767694"/>
    <lineage>
        <taxon>Bacteria</taxon>
        <taxon>Pseudomonadati</taxon>
        <taxon>Pseudomonadota</taxon>
        <taxon>Alphaproteobacteria</taxon>
        <taxon>Hyphomicrobiales</taxon>
        <taxon>Methylobacteriaceae</taxon>
        <taxon>Methylobacterium</taxon>
    </lineage>
</organism>
<dbReference type="EMBL" id="JAUFPT010000073">
    <property type="protein sequence ID" value="MDN3573334.1"/>
    <property type="molecule type" value="Genomic_DNA"/>
</dbReference>
<evidence type="ECO:0000313" key="3">
    <source>
        <dbReference type="Proteomes" id="UP001244297"/>
    </source>
</evidence>
<sequence>MDGNRFKVRGLIVAPSGKLLVDFRYSERALCSLTVGAAIWLGLVTPPCAAPAVTDASPQERSLMLVATSAAAPNAAIGLQETAAAERAAKLLVSQQAKSTVWSAHHKAKPSYKAARSVPARLAAERARRSAEHAIHEAEKTPAVQRRR</sequence>
<evidence type="ECO:0000256" key="1">
    <source>
        <dbReference type="SAM" id="MobiDB-lite"/>
    </source>
</evidence>
<feature type="region of interest" description="Disordered" evidence="1">
    <location>
        <begin position="125"/>
        <end position="148"/>
    </location>
</feature>
<reference evidence="3" key="1">
    <citation type="journal article" date="2019" name="Int. J. Syst. Evol. Microbiol.">
        <title>The Global Catalogue of Microorganisms (GCM) 10K type strain sequencing project: providing services to taxonomists for standard genome sequencing and annotation.</title>
        <authorList>
            <consortium name="The Broad Institute Genomics Platform"/>
            <consortium name="The Broad Institute Genome Sequencing Center for Infectious Disease"/>
            <person name="Wu L."/>
            <person name="Ma J."/>
        </authorList>
    </citation>
    <scope>NUCLEOTIDE SEQUENCE [LARGE SCALE GENOMIC DNA]</scope>
    <source>
        <strain evidence="3">CECT 7806</strain>
    </source>
</reference>
<comment type="caution">
    <text evidence="2">The sequence shown here is derived from an EMBL/GenBank/DDBJ whole genome shotgun (WGS) entry which is preliminary data.</text>
</comment>
<feature type="compositionally biased region" description="Basic and acidic residues" evidence="1">
    <location>
        <begin position="125"/>
        <end position="140"/>
    </location>
</feature>
<accession>A0ABT8AU58</accession>
<gene>
    <name evidence="2" type="ORF">QWZ18_22260</name>
</gene>
<keyword evidence="3" id="KW-1185">Reference proteome</keyword>
<protein>
    <submittedName>
        <fullName evidence="2">Uncharacterized protein</fullName>
    </submittedName>
</protein>
<name>A0ABT8AU58_9HYPH</name>
<dbReference type="RefSeq" id="WP_238291719.1">
    <property type="nucleotide sequence ID" value="NZ_BPQS01000044.1"/>
</dbReference>
<dbReference type="Proteomes" id="UP001244297">
    <property type="component" value="Unassembled WGS sequence"/>
</dbReference>
<evidence type="ECO:0000313" key="2">
    <source>
        <dbReference type="EMBL" id="MDN3573334.1"/>
    </source>
</evidence>